<gene>
    <name evidence="1" type="ORF">FPRO_00875</name>
</gene>
<comment type="caution">
    <text evidence="1">The sequence shown here is derived from an EMBL/GenBank/DDBJ whole genome shotgun (WGS) entry which is preliminary data.</text>
</comment>
<evidence type="ECO:0000313" key="2">
    <source>
        <dbReference type="Proteomes" id="UP000183971"/>
    </source>
</evidence>
<reference evidence="2" key="1">
    <citation type="journal article" date="2016" name="Genome Biol. Evol.">
        <title>Comparative 'omics' of the Fusarium fujikuroi species complex highlights differences in genetic potential and metabolite synthesis.</title>
        <authorList>
            <person name="Niehaus E.-M."/>
            <person name="Muensterkoetter M."/>
            <person name="Proctor R.H."/>
            <person name="Brown D.W."/>
            <person name="Sharon A."/>
            <person name="Idan Y."/>
            <person name="Oren-Young L."/>
            <person name="Sieber C.M."/>
            <person name="Novak O."/>
            <person name="Pencik A."/>
            <person name="Tarkowska D."/>
            <person name="Hromadova K."/>
            <person name="Freeman S."/>
            <person name="Maymon M."/>
            <person name="Elazar M."/>
            <person name="Youssef S.A."/>
            <person name="El-Shabrawy E.S.M."/>
            <person name="Shalaby A.B.A."/>
            <person name="Houterman P."/>
            <person name="Brock N.L."/>
            <person name="Burkhardt I."/>
            <person name="Tsavkelova E.A."/>
            <person name="Dickschat J.S."/>
            <person name="Galuszka P."/>
            <person name="Gueldener U."/>
            <person name="Tudzynski B."/>
        </authorList>
    </citation>
    <scope>NUCLEOTIDE SEQUENCE [LARGE SCALE GENOMIC DNA]</scope>
    <source>
        <strain evidence="2">ET1</strain>
    </source>
</reference>
<sequence>MSRPVKHYGRKAITRAKNWTIDDAFHALDEEFWCRNVANNPEDFVAGEGDPGYQLWLELNGAIRQYFKVAADSPDNQGSHNTMTRKTIDAALTAIDTFYGDQSVDANGEQVPWEPALPKRAEWIVSRFYSPFHGWNPILSNSASALGILKWMDVTEPGPEA</sequence>
<organism evidence="1 2">
    <name type="scientific">Fusarium proliferatum (strain ET1)</name>
    <name type="common">Orchid endophyte fungus</name>
    <dbReference type="NCBI Taxonomy" id="1227346"/>
    <lineage>
        <taxon>Eukaryota</taxon>
        <taxon>Fungi</taxon>
        <taxon>Dikarya</taxon>
        <taxon>Ascomycota</taxon>
        <taxon>Pezizomycotina</taxon>
        <taxon>Sordariomycetes</taxon>
        <taxon>Hypocreomycetidae</taxon>
        <taxon>Hypocreales</taxon>
        <taxon>Nectriaceae</taxon>
        <taxon>Fusarium</taxon>
        <taxon>Fusarium fujikuroi species complex</taxon>
    </lineage>
</organism>
<dbReference type="Proteomes" id="UP000183971">
    <property type="component" value="Unassembled WGS sequence"/>
</dbReference>
<accession>A0A1L7V4J2</accession>
<evidence type="ECO:0000313" key="1">
    <source>
        <dbReference type="EMBL" id="CZR35004.1"/>
    </source>
</evidence>
<proteinExistence type="predicted"/>
<dbReference type="VEuPathDB" id="FungiDB:FPRO_00875"/>
<keyword evidence="2" id="KW-1185">Reference proteome</keyword>
<dbReference type="GeneID" id="42045763"/>
<name>A0A1L7V4J2_FUSPR</name>
<dbReference type="EMBL" id="FJOF01000001">
    <property type="protein sequence ID" value="CZR35004.1"/>
    <property type="molecule type" value="Genomic_DNA"/>
</dbReference>
<dbReference type="RefSeq" id="XP_031075597.1">
    <property type="nucleotide sequence ID" value="XM_031221581.1"/>
</dbReference>
<dbReference type="AlphaFoldDB" id="A0A1L7V4J2"/>
<protein>
    <submittedName>
        <fullName evidence="1">Uncharacterized protein</fullName>
    </submittedName>
</protein>